<dbReference type="Bgee" id="ENSMFAG00000037922">
    <property type="expression patterns" value="Expressed in skeletal muscle tissue and 13 other cell types or tissues"/>
</dbReference>
<proteinExistence type="predicted"/>
<dbReference type="GO" id="GO:0043066">
    <property type="term" value="P:negative regulation of apoptotic process"/>
    <property type="evidence" value="ECO:0007669"/>
    <property type="project" value="Ensembl"/>
</dbReference>
<dbReference type="AlphaFoldDB" id="A0A2K5WJM5"/>
<accession>A0A2K5WJM5</accession>
<dbReference type="GO" id="GO:0010972">
    <property type="term" value="P:negative regulation of G2/M transition of mitotic cell cycle"/>
    <property type="evidence" value="ECO:0007669"/>
    <property type="project" value="TreeGrafter"/>
</dbReference>
<feature type="compositionally biased region" description="Polar residues" evidence="1">
    <location>
        <begin position="47"/>
        <end position="56"/>
    </location>
</feature>
<sequence length="484" mass="51473">MQIHTFNLFYPKVHIIQILLYESSLHLTPSLPSKYLCCLENPPAPLQTPTTSSSHRSGLPAIPVPAPPAGPRPPARRGRPRSLAPHPAARCYRAPFAHGSSVRPASGGARASPPRLGSRALSTAGGGQMQAERGARGGRGRRPGRGRPGGDRHSERPGAAAAVARGGGGDGGGRRGRGRGFRGARGGRGGGGAPRGSRREPGGRGAGTSAPVEDDSDAETYGEENDEQGNYSKRKIVSNWDRYQDIEKEVNNESGESQRGTDFSVLLSSAGDSFSQFRFAEEKEWDTEASCPKQNSAFYVDSELLVRALQELPLSLRLNVAAELVQATVPLELPQVKPKRTDDGKGLGMQLKGPLGPGGKGPISELKSAAAGCPVLLGTDNPRPGPSTDSQKPTSPLQSAGDHLEEELDLLLNLDAPVKEGDNILPDQTSQDLKSKKDGEVVQEEEVCAKPSVTEEKNVEPEQPSTSRHVTEEELEDWLDSMIS</sequence>
<dbReference type="VEuPathDB" id="HostDB:ENSMFAG00000037922"/>
<reference evidence="2" key="2">
    <citation type="submission" date="2025-08" db="UniProtKB">
        <authorList>
            <consortium name="Ensembl"/>
        </authorList>
    </citation>
    <scope>IDENTIFICATION</scope>
</reference>
<feature type="region of interest" description="Disordered" evidence="1">
    <location>
        <begin position="98"/>
        <end position="233"/>
    </location>
</feature>
<reference evidence="2 3" key="1">
    <citation type="submission" date="2013-03" db="EMBL/GenBank/DDBJ databases">
        <authorList>
            <person name="Warren W."/>
            <person name="Wilson R.K."/>
        </authorList>
    </citation>
    <scope>NUCLEOTIDE SEQUENCE</scope>
</reference>
<feature type="compositionally biased region" description="Basic residues" evidence="1">
    <location>
        <begin position="136"/>
        <end position="145"/>
    </location>
</feature>
<dbReference type="Ensembl" id="ENSMFAT00000011605.2">
    <property type="protein sequence ID" value="ENSMFAP00000037355.2"/>
    <property type="gene ID" value="ENSMFAG00000037922.2"/>
</dbReference>
<dbReference type="Proteomes" id="UP000233100">
    <property type="component" value="Chromosome 7"/>
</dbReference>
<evidence type="ECO:0000313" key="2">
    <source>
        <dbReference type="Ensembl" id="ENSMFAP00000037355.2"/>
    </source>
</evidence>
<organism evidence="2 3">
    <name type="scientific">Macaca fascicularis</name>
    <name type="common">Crab-eating macaque</name>
    <name type="synonym">Cynomolgus monkey</name>
    <dbReference type="NCBI Taxonomy" id="9541"/>
    <lineage>
        <taxon>Eukaryota</taxon>
        <taxon>Metazoa</taxon>
        <taxon>Chordata</taxon>
        <taxon>Craniata</taxon>
        <taxon>Vertebrata</taxon>
        <taxon>Euteleostomi</taxon>
        <taxon>Mammalia</taxon>
        <taxon>Eutheria</taxon>
        <taxon>Euarchontoglires</taxon>
        <taxon>Primates</taxon>
        <taxon>Haplorrhini</taxon>
        <taxon>Catarrhini</taxon>
        <taxon>Cercopithecidae</taxon>
        <taxon>Cercopithecinae</taxon>
        <taxon>Macaca</taxon>
    </lineage>
</organism>
<dbReference type="GeneTree" id="ENSGT00390000003299"/>
<feature type="region of interest" description="Disordered" evidence="1">
    <location>
        <begin position="419"/>
        <end position="484"/>
    </location>
</feature>
<feature type="compositionally biased region" description="Polar residues" evidence="1">
    <location>
        <begin position="387"/>
        <end position="398"/>
    </location>
</feature>
<feature type="compositionally biased region" description="Acidic residues" evidence="1">
    <location>
        <begin position="212"/>
        <end position="227"/>
    </location>
</feature>
<dbReference type="GO" id="GO:0016020">
    <property type="term" value="C:membrane"/>
    <property type="evidence" value="ECO:0007669"/>
    <property type="project" value="Ensembl"/>
</dbReference>
<dbReference type="PANTHER" id="PTHR16524">
    <property type="entry name" value="CELL DEATH REGULATOR AVEN"/>
    <property type="match status" value="1"/>
</dbReference>
<gene>
    <name evidence="2" type="primary">AVEN</name>
</gene>
<keyword evidence="3" id="KW-1185">Reference proteome</keyword>
<feature type="region of interest" description="Disordered" evidence="1">
    <location>
        <begin position="336"/>
        <end position="401"/>
    </location>
</feature>
<dbReference type="InterPro" id="IPR026187">
    <property type="entry name" value="Aven"/>
</dbReference>
<evidence type="ECO:0000313" key="3">
    <source>
        <dbReference type="Proteomes" id="UP000233100"/>
    </source>
</evidence>
<feature type="region of interest" description="Disordered" evidence="1">
    <location>
        <begin position="46"/>
        <end position="85"/>
    </location>
</feature>
<feature type="compositionally biased region" description="Gly residues" evidence="1">
    <location>
        <begin position="183"/>
        <end position="194"/>
    </location>
</feature>
<name>A0A2K5WJM5_MACFA</name>
<dbReference type="STRING" id="9541.ENSMFAP00000037355"/>
<evidence type="ECO:0000256" key="1">
    <source>
        <dbReference type="SAM" id="MobiDB-lite"/>
    </source>
</evidence>
<reference evidence="2" key="3">
    <citation type="submission" date="2025-09" db="UniProtKB">
        <authorList>
            <consortium name="Ensembl"/>
        </authorList>
    </citation>
    <scope>IDENTIFICATION</scope>
</reference>
<feature type="compositionally biased region" description="Acidic residues" evidence="1">
    <location>
        <begin position="473"/>
        <end position="484"/>
    </location>
</feature>
<feature type="compositionally biased region" description="Pro residues" evidence="1">
    <location>
        <begin position="62"/>
        <end position="73"/>
    </location>
</feature>
<protein>
    <submittedName>
        <fullName evidence="2">Apoptosis and caspase activation inhibitor</fullName>
    </submittedName>
</protein>
<dbReference type="PANTHER" id="PTHR16524:SF2">
    <property type="entry name" value="CELL DEATH REGULATOR AVEN"/>
    <property type="match status" value="1"/>
</dbReference>